<dbReference type="EMBL" id="AFWV01000019">
    <property type="protein sequence ID" value="EGV16345.1"/>
    <property type="molecule type" value="Genomic_DNA"/>
</dbReference>
<sequence length="150" mass="15747">MATRKSSKPSSKPAGDMRILKVGTCPSLSGASTLAYHLGCDSEKALHIRIWGNTGGGLFGREWVPWSAVQPVLDTDAPVTAGTLKRAGVCKGKSANTPGFLLAVLKAEGLVETLETGGHRKSDSGDFLSEMQKLIDAGTEIQVPPTKATR</sequence>
<keyword evidence="2" id="KW-1185">Reference proteome</keyword>
<evidence type="ECO:0000313" key="2">
    <source>
        <dbReference type="Proteomes" id="UP000005459"/>
    </source>
</evidence>
<accession>F9UHN6</accession>
<gene>
    <name evidence="1" type="ORF">ThimaDRAFT_4439</name>
</gene>
<dbReference type="eggNOG" id="ENOG5031N2C">
    <property type="taxonomic scope" value="Bacteria"/>
</dbReference>
<proteinExistence type="predicted"/>
<organism evidence="1 2">
    <name type="scientific">Thiocapsa marina 5811</name>
    <dbReference type="NCBI Taxonomy" id="768671"/>
    <lineage>
        <taxon>Bacteria</taxon>
        <taxon>Pseudomonadati</taxon>
        <taxon>Pseudomonadota</taxon>
        <taxon>Gammaproteobacteria</taxon>
        <taxon>Chromatiales</taxon>
        <taxon>Chromatiaceae</taxon>
        <taxon>Thiocapsa</taxon>
    </lineage>
</organism>
<evidence type="ECO:0000313" key="1">
    <source>
        <dbReference type="EMBL" id="EGV16345.1"/>
    </source>
</evidence>
<protein>
    <submittedName>
        <fullName evidence="1">Uncharacterized protein</fullName>
    </submittedName>
</protein>
<dbReference type="Proteomes" id="UP000005459">
    <property type="component" value="Unassembled WGS sequence"/>
</dbReference>
<reference evidence="1 2" key="1">
    <citation type="submission" date="2011-06" db="EMBL/GenBank/DDBJ databases">
        <title>The draft genome of Thiocapsa marina 5811.</title>
        <authorList>
            <consortium name="US DOE Joint Genome Institute (JGI-PGF)"/>
            <person name="Lucas S."/>
            <person name="Han J."/>
            <person name="Cheng J.-F."/>
            <person name="Goodwin L."/>
            <person name="Pitluck S."/>
            <person name="Peters L."/>
            <person name="Land M.L."/>
            <person name="Hauser L."/>
            <person name="Vogl K."/>
            <person name="Liu Z."/>
            <person name="Imhoff J."/>
            <person name="Thiel V."/>
            <person name="Frigaard N.-U."/>
            <person name="Bryant D."/>
            <person name="Woyke T.J."/>
        </authorList>
    </citation>
    <scope>NUCLEOTIDE SEQUENCE [LARGE SCALE GENOMIC DNA]</scope>
    <source>
        <strain evidence="1 2">5811</strain>
    </source>
</reference>
<name>F9UHN6_9GAMM</name>
<dbReference type="AlphaFoldDB" id="F9UHN6"/>
<dbReference type="STRING" id="768671.ThimaDRAFT_4439"/>